<keyword evidence="4" id="KW-1185">Reference proteome</keyword>
<evidence type="ECO:0000313" key="4">
    <source>
        <dbReference type="Proteomes" id="UP000467840"/>
    </source>
</evidence>
<dbReference type="AlphaFoldDB" id="A0A6A6N8R6"/>
<dbReference type="PANTHER" id="PTHR47718">
    <property type="entry name" value="OS01G0519700 PROTEIN"/>
    <property type="match status" value="1"/>
</dbReference>
<comment type="caution">
    <text evidence="3">The sequence shown here is derived from an EMBL/GenBank/DDBJ whole genome shotgun (WGS) entry which is preliminary data.</text>
</comment>
<sequence>MTDSNNYEKVISLEDDEALKNMDVDNETPYISRSEKDINALMNTVVCNEGEAYKLYNDYAIGVGFSIRRGTTRYHVGTRDISQKEYYCSSEDHNHELASPSEIHLLRSNRELTASKASVINSMINAGISTKHAYAYLSKEVGGSECVGFTKRDCYNYVNKQKMVLIEAGDSQSLINHFKHRMSGDAMYVYTVQVDQENRMTNFFWRDGRSRIDYDCFGDVVVFDTTYRTNRYNLICAPFVGVNHHWQNCMFGCAFLLDETTDSFIWLFTSFLESMGGKAPKTIITDQDQAISNAIAKVFPNTRHQLCLWHISKNAPSHLGSYNSNPEFRRLFYKCLQGCETEAEFQATWDRMMDEFSGLRNHKWLNNLYKIREKWCMALNNDVFSGGFKSSQRSESTNNVLNGIANKSISLTKFVLSFEDVVARWRSEEANEDYNCKKGLPSLAIRNSGILNHAAKVYTNKIFKLFQNELLNGIATNWSEIACHDNVYSFEVVGEGETQGQELCILMLLLWILVAPVRNFYGIIVFTCIKNFYCQECDQDTNNYILRRWTKDAKKRMIEYVQGESHANDEETATIFRNNLMKLSYDIIMRSQGNEATRQFCRDALRKLDIDINRELTRLQLSENNATTENQIIDSFNEDDESDPILDPPRVKRKGKIMQSNVKESSQIGSERSSQYACIVPTNMGIEYFSQHDFQQHTKPMCKQFERMPTHTMSIQNRMNSFPSQMYLSMPFQLPMQTQMATTMPFQASF</sequence>
<evidence type="ECO:0000259" key="2">
    <source>
        <dbReference type="Pfam" id="PF10551"/>
    </source>
</evidence>
<organism evidence="3 4">
    <name type="scientific">Hevea brasiliensis</name>
    <name type="common">Para rubber tree</name>
    <name type="synonym">Siphonia brasiliensis</name>
    <dbReference type="NCBI Taxonomy" id="3981"/>
    <lineage>
        <taxon>Eukaryota</taxon>
        <taxon>Viridiplantae</taxon>
        <taxon>Streptophyta</taxon>
        <taxon>Embryophyta</taxon>
        <taxon>Tracheophyta</taxon>
        <taxon>Spermatophyta</taxon>
        <taxon>Magnoliopsida</taxon>
        <taxon>eudicotyledons</taxon>
        <taxon>Gunneridae</taxon>
        <taxon>Pentapetalae</taxon>
        <taxon>rosids</taxon>
        <taxon>fabids</taxon>
        <taxon>Malpighiales</taxon>
        <taxon>Euphorbiaceae</taxon>
        <taxon>Crotonoideae</taxon>
        <taxon>Micrandreae</taxon>
        <taxon>Hevea</taxon>
    </lineage>
</organism>
<dbReference type="PANTHER" id="PTHR47718:SF17">
    <property type="entry name" value="PROTEIN FAR1-RELATED SEQUENCE 5-LIKE"/>
    <property type="match status" value="1"/>
</dbReference>
<accession>A0A6A6N8R6</accession>
<dbReference type="InterPro" id="IPR018289">
    <property type="entry name" value="MULE_transposase_dom"/>
</dbReference>
<name>A0A6A6N8R6_HEVBR</name>
<feature type="region of interest" description="Disordered" evidence="1">
    <location>
        <begin position="637"/>
        <end position="666"/>
    </location>
</feature>
<feature type="domain" description="MULE transposase" evidence="2">
    <location>
        <begin position="220"/>
        <end position="314"/>
    </location>
</feature>
<dbReference type="Proteomes" id="UP000467840">
    <property type="component" value="Chromosome 11"/>
</dbReference>
<proteinExistence type="predicted"/>
<gene>
    <name evidence="3" type="ORF">GH714_018726</name>
</gene>
<dbReference type="EMBL" id="JAAGAX010000002">
    <property type="protein sequence ID" value="KAF2322541.1"/>
    <property type="molecule type" value="Genomic_DNA"/>
</dbReference>
<evidence type="ECO:0000256" key="1">
    <source>
        <dbReference type="SAM" id="MobiDB-lite"/>
    </source>
</evidence>
<reference evidence="3 4" key="1">
    <citation type="journal article" date="2020" name="Mol. Plant">
        <title>The Chromosome-Based Rubber Tree Genome Provides New Insights into Spurge Genome Evolution and Rubber Biosynthesis.</title>
        <authorList>
            <person name="Liu J."/>
            <person name="Shi C."/>
            <person name="Shi C.C."/>
            <person name="Li W."/>
            <person name="Zhang Q.J."/>
            <person name="Zhang Y."/>
            <person name="Li K."/>
            <person name="Lu H.F."/>
            <person name="Shi C."/>
            <person name="Zhu S.T."/>
            <person name="Xiao Z.Y."/>
            <person name="Nan H."/>
            <person name="Yue Y."/>
            <person name="Zhu X.G."/>
            <person name="Wu Y."/>
            <person name="Hong X.N."/>
            <person name="Fan G.Y."/>
            <person name="Tong Y."/>
            <person name="Zhang D."/>
            <person name="Mao C.L."/>
            <person name="Liu Y.L."/>
            <person name="Hao S.J."/>
            <person name="Liu W.Q."/>
            <person name="Lv M.Q."/>
            <person name="Zhang H.B."/>
            <person name="Liu Y."/>
            <person name="Hu-Tang G.R."/>
            <person name="Wang J.P."/>
            <person name="Wang J.H."/>
            <person name="Sun Y.H."/>
            <person name="Ni S.B."/>
            <person name="Chen W.B."/>
            <person name="Zhang X.C."/>
            <person name="Jiao Y.N."/>
            <person name="Eichler E.E."/>
            <person name="Li G.H."/>
            <person name="Liu X."/>
            <person name="Gao L.Z."/>
        </authorList>
    </citation>
    <scope>NUCLEOTIDE SEQUENCE [LARGE SCALE GENOMIC DNA]</scope>
    <source>
        <strain evidence="4">cv. GT1</strain>
        <tissue evidence="3">Leaf</tissue>
    </source>
</reference>
<evidence type="ECO:0000313" key="3">
    <source>
        <dbReference type="EMBL" id="KAF2322541.1"/>
    </source>
</evidence>
<protein>
    <recommendedName>
        <fullName evidence="2">MULE transposase domain-containing protein</fullName>
    </recommendedName>
</protein>
<dbReference type="Pfam" id="PF10551">
    <property type="entry name" value="MULE"/>
    <property type="match status" value="1"/>
</dbReference>